<dbReference type="PROSITE" id="PS51764">
    <property type="entry name" value="GH26"/>
    <property type="match status" value="1"/>
</dbReference>
<dbReference type="InterPro" id="IPR000805">
    <property type="entry name" value="Glyco_hydro_26"/>
</dbReference>
<dbReference type="OrthoDB" id="199103at2759"/>
<evidence type="ECO:0000256" key="4">
    <source>
        <dbReference type="SAM" id="Phobius"/>
    </source>
</evidence>
<organism evidence="6 7">
    <name type="scientific">Tribonema minus</name>
    <dbReference type="NCBI Taxonomy" id="303371"/>
    <lineage>
        <taxon>Eukaryota</taxon>
        <taxon>Sar</taxon>
        <taxon>Stramenopiles</taxon>
        <taxon>Ochrophyta</taxon>
        <taxon>PX clade</taxon>
        <taxon>Xanthophyceae</taxon>
        <taxon>Tribonematales</taxon>
        <taxon>Tribonemataceae</taxon>
        <taxon>Tribonema</taxon>
    </lineage>
</organism>
<dbReference type="GO" id="GO:0006080">
    <property type="term" value="P:substituted mannan metabolic process"/>
    <property type="evidence" value="ECO:0007669"/>
    <property type="project" value="InterPro"/>
</dbReference>
<dbReference type="SUPFAM" id="SSF51445">
    <property type="entry name" value="(Trans)glycosidases"/>
    <property type="match status" value="1"/>
</dbReference>
<evidence type="ECO:0000313" key="6">
    <source>
        <dbReference type="EMBL" id="KAG5182314.1"/>
    </source>
</evidence>
<dbReference type="AlphaFoldDB" id="A0A835Z3A8"/>
<dbReference type="InterPro" id="IPR022790">
    <property type="entry name" value="GH26_dom"/>
</dbReference>
<evidence type="ECO:0000313" key="7">
    <source>
        <dbReference type="Proteomes" id="UP000664859"/>
    </source>
</evidence>
<keyword evidence="2 6" id="KW-0378">Hydrolase</keyword>
<dbReference type="PANTHER" id="PTHR40079:SF4">
    <property type="entry name" value="GH26 DOMAIN-CONTAINING PROTEIN-RELATED"/>
    <property type="match status" value="1"/>
</dbReference>
<accession>A0A835Z3A8</accession>
<dbReference type="InterPro" id="IPR017853">
    <property type="entry name" value="GH"/>
</dbReference>
<feature type="transmembrane region" description="Helical" evidence="4">
    <location>
        <begin position="34"/>
        <end position="53"/>
    </location>
</feature>
<evidence type="ECO:0000256" key="2">
    <source>
        <dbReference type="ARBA" id="ARBA00022801"/>
    </source>
</evidence>
<reference evidence="6" key="1">
    <citation type="submission" date="2021-02" db="EMBL/GenBank/DDBJ databases">
        <title>First Annotated Genome of the Yellow-green Alga Tribonema minus.</title>
        <authorList>
            <person name="Mahan K.M."/>
        </authorList>
    </citation>
    <scope>NUCLEOTIDE SEQUENCE</scope>
    <source>
        <strain evidence="6">UTEX B ZZ1240</strain>
    </source>
</reference>
<name>A0A835Z3A8_9STRA</name>
<keyword evidence="3" id="KW-0326">Glycosidase</keyword>
<keyword evidence="4" id="KW-0472">Membrane</keyword>
<dbReference type="Pfam" id="PF02156">
    <property type="entry name" value="Glyco_hydro_26"/>
    <property type="match status" value="1"/>
</dbReference>
<sequence length="386" mass="43686">MAQAEVAAAALCTHSDGVSLSPAMTKKAARRWPAVLAAVVAGALMVLALTSNVRSSRSSLSRVDTVMDESRQLPSARSLAASRKAKPSKKIKPTIGVSMGSMAIDDREKQVGAHIPIAMTFQPCMNVLKTWDDEIVRRQKLGHEIVLVLEFNETSKKVKALDLVLSGFYDKKLRKIGRRFGRMKKHRVWVRILHEFNSDWYPWGTFKEGNSIPKFKQAYRYIVKRLRKHGAGDNIKFQLSYNARSSGGDKIDFSKWWPGDAYVDMIMITAYNRAGTLEGTEKPFQQFAEFFPESYKRVAALHPTKPIGISEAGSTDAKGAQAKADWYYNMFKTLKESHAFPRLAQVNFFLEDKIYDWRLDTREEQTRFGDGMRLLGYKAIKRDGES</sequence>
<dbReference type="PANTHER" id="PTHR40079">
    <property type="entry name" value="MANNAN ENDO-1,4-BETA-MANNOSIDASE E-RELATED"/>
    <property type="match status" value="1"/>
</dbReference>
<dbReference type="EMBL" id="JAFCMP010000257">
    <property type="protein sequence ID" value="KAG5182314.1"/>
    <property type="molecule type" value="Genomic_DNA"/>
</dbReference>
<feature type="domain" description="GH26" evidence="5">
    <location>
        <begin position="74"/>
        <end position="370"/>
    </location>
</feature>
<comment type="caution">
    <text evidence="6">The sequence shown here is derived from an EMBL/GenBank/DDBJ whole genome shotgun (WGS) entry which is preliminary data.</text>
</comment>
<dbReference type="Proteomes" id="UP000664859">
    <property type="component" value="Unassembled WGS sequence"/>
</dbReference>
<dbReference type="GO" id="GO:0016985">
    <property type="term" value="F:mannan endo-1,4-beta-mannosidase activity"/>
    <property type="evidence" value="ECO:0007669"/>
    <property type="project" value="InterPro"/>
</dbReference>
<evidence type="ECO:0000256" key="1">
    <source>
        <dbReference type="ARBA" id="ARBA00007754"/>
    </source>
</evidence>
<keyword evidence="4" id="KW-1133">Transmembrane helix</keyword>
<comment type="similarity">
    <text evidence="1">Belongs to the glycosyl hydrolase 26 family.</text>
</comment>
<protein>
    <submittedName>
        <fullName evidence="6">Glycoside hydrolase superfamily</fullName>
    </submittedName>
</protein>
<keyword evidence="4" id="KW-0812">Transmembrane</keyword>
<gene>
    <name evidence="6" type="ORF">JKP88DRAFT_348985</name>
</gene>
<evidence type="ECO:0000259" key="5">
    <source>
        <dbReference type="PROSITE" id="PS51764"/>
    </source>
</evidence>
<proteinExistence type="inferred from homology"/>
<dbReference type="Gene3D" id="3.20.20.80">
    <property type="entry name" value="Glycosidases"/>
    <property type="match status" value="1"/>
</dbReference>
<keyword evidence="7" id="KW-1185">Reference proteome</keyword>
<evidence type="ECO:0000256" key="3">
    <source>
        <dbReference type="ARBA" id="ARBA00023295"/>
    </source>
</evidence>